<dbReference type="PANTHER" id="PTHR15361">
    <property type="entry name" value="RAD51/NUKS-INTERACTING PROTEIN"/>
    <property type="match status" value="1"/>
</dbReference>
<feature type="compositionally biased region" description="Polar residues" evidence="2">
    <location>
        <begin position="1096"/>
        <end position="1116"/>
    </location>
</feature>
<feature type="region of interest" description="Disordered" evidence="2">
    <location>
        <begin position="313"/>
        <end position="358"/>
    </location>
</feature>
<feature type="compositionally biased region" description="Basic and acidic residues" evidence="2">
    <location>
        <begin position="884"/>
        <end position="911"/>
    </location>
</feature>
<dbReference type="InterPro" id="IPR036638">
    <property type="entry name" value="HLH_DNA-bd_sf"/>
</dbReference>
<feature type="region of interest" description="Disordered" evidence="2">
    <location>
        <begin position="153"/>
        <end position="187"/>
    </location>
</feature>
<feature type="compositionally biased region" description="Low complexity" evidence="2">
    <location>
        <begin position="339"/>
        <end position="353"/>
    </location>
</feature>
<feature type="compositionally biased region" description="Polar residues" evidence="2">
    <location>
        <begin position="313"/>
        <end position="325"/>
    </location>
</feature>
<dbReference type="GO" id="GO:0046983">
    <property type="term" value="F:protein dimerization activity"/>
    <property type="evidence" value="ECO:0007669"/>
    <property type="project" value="InterPro"/>
</dbReference>
<accession>A0A7I8VI19</accession>
<feature type="region of interest" description="Disordered" evidence="2">
    <location>
        <begin position="643"/>
        <end position="703"/>
    </location>
</feature>
<protein>
    <submittedName>
        <fullName evidence="4">DgyrCDS4298</fullName>
    </submittedName>
</protein>
<keyword evidence="1" id="KW-0175">Coiled coil</keyword>
<feature type="region of interest" description="Disordered" evidence="2">
    <location>
        <begin position="1181"/>
        <end position="1263"/>
    </location>
</feature>
<feature type="compositionally biased region" description="Polar residues" evidence="2">
    <location>
        <begin position="1186"/>
        <end position="1217"/>
    </location>
</feature>
<feature type="compositionally biased region" description="Low complexity" evidence="2">
    <location>
        <begin position="1126"/>
        <end position="1135"/>
    </location>
</feature>
<feature type="region of interest" description="Disordered" evidence="2">
    <location>
        <begin position="545"/>
        <end position="584"/>
    </location>
</feature>
<feature type="compositionally biased region" description="Basic residues" evidence="2">
    <location>
        <begin position="569"/>
        <end position="580"/>
    </location>
</feature>
<feature type="region of interest" description="Disordered" evidence="2">
    <location>
        <begin position="754"/>
        <end position="1002"/>
    </location>
</feature>
<comment type="caution">
    <text evidence="4">The sequence shown here is derived from an EMBL/GenBank/DDBJ whole genome shotgun (WGS) entry which is preliminary data.</text>
</comment>
<feature type="compositionally biased region" description="Polar residues" evidence="2">
    <location>
        <begin position="1064"/>
        <end position="1076"/>
    </location>
</feature>
<name>A0A7I8VI19_9ANNE</name>
<feature type="compositionally biased region" description="Low complexity" evidence="2">
    <location>
        <begin position="802"/>
        <end position="818"/>
    </location>
</feature>
<feature type="coiled-coil region" evidence="1">
    <location>
        <begin position="117"/>
        <end position="144"/>
    </location>
</feature>
<feature type="region of interest" description="Disordered" evidence="2">
    <location>
        <begin position="1"/>
        <end position="64"/>
    </location>
</feature>
<keyword evidence="5" id="KW-1185">Reference proteome</keyword>
<dbReference type="PROSITE" id="PS50888">
    <property type="entry name" value="BHLH"/>
    <property type="match status" value="1"/>
</dbReference>
<feature type="compositionally biased region" description="Low complexity" evidence="2">
    <location>
        <begin position="1294"/>
        <end position="1308"/>
    </location>
</feature>
<dbReference type="GO" id="GO:0003697">
    <property type="term" value="F:single-stranded DNA binding"/>
    <property type="evidence" value="ECO:0007669"/>
    <property type="project" value="TreeGrafter"/>
</dbReference>
<dbReference type="PANTHER" id="PTHR15361:SF5">
    <property type="entry name" value="C3H1-TYPE DOMAIN-CONTAINING PROTEIN"/>
    <property type="match status" value="1"/>
</dbReference>
<dbReference type="InterPro" id="IPR052003">
    <property type="entry name" value="HR_DNA-Binding_Protein"/>
</dbReference>
<feature type="domain" description="BHLH" evidence="3">
    <location>
        <begin position="50"/>
        <end position="104"/>
    </location>
</feature>
<evidence type="ECO:0000313" key="5">
    <source>
        <dbReference type="Proteomes" id="UP000549394"/>
    </source>
</evidence>
<evidence type="ECO:0000256" key="2">
    <source>
        <dbReference type="SAM" id="MobiDB-lite"/>
    </source>
</evidence>
<evidence type="ECO:0000256" key="1">
    <source>
        <dbReference type="SAM" id="Coils"/>
    </source>
</evidence>
<feature type="compositionally biased region" description="Basic residues" evidence="2">
    <location>
        <begin position="924"/>
        <end position="950"/>
    </location>
</feature>
<reference evidence="4 5" key="1">
    <citation type="submission" date="2020-08" db="EMBL/GenBank/DDBJ databases">
        <authorList>
            <person name="Hejnol A."/>
        </authorList>
    </citation>
    <scope>NUCLEOTIDE SEQUENCE [LARGE SCALE GENOMIC DNA]</scope>
</reference>
<evidence type="ECO:0000313" key="4">
    <source>
        <dbReference type="EMBL" id="CAD5115310.1"/>
    </source>
</evidence>
<feature type="region of interest" description="Disordered" evidence="2">
    <location>
        <begin position="1286"/>
        <end position="1308"/>
    </location>
</feature>
<sequence length="1363" mass="147321">MSIVRDKSNNKVIENTSDCGADERKEASSQPQELSDDEENGGAVTEKSQVKKLHRCTSERKRKDQIKQAIHQIGEMLPLKYHTPGQKESSLHILESARHYFQEIVVANDRLLTENVSDVIADEVAQLKERVKKLELENARLSALKLDKKIVETVTTSQQSPKSPATTFKPNNESSANQQPADSSVDIAEPESAIQKKRKLMTVSEHLAAKECSDQTPDSQTQDAGDVFMHQPIVLSQGALHNVMSNNLQPAVPMQTPMFTQMAPVNLENSFSTTLTTTENTVLGNSASLIDESQPSGRVVVQSNGQVFFVNDGNNQQTNEVNETGSVEGLSCPTAGQESSTSQQLSANSSNQQIVSVPSQGNNLPQALLLPNGTVVPVVTQPHLVVDNKPTFLMNQAQQVIKPTQVRLQGHRGKDPQAMITSTGTLVLTLPPGGQPVLDQNGLPLLHGVVPSATGQVIIRKQPPQKKGQRMIMPKPTATTSANIVTQAIQTNNGVLIGGGTIVPQQLLQNGTVLAPNLGQIITGNGPILQQQNVITTFVPALSTQTTQSTSTPVVTPTQSESSNSKKLEKGKKPKGKKIKASPDDDILAKAAEHIFKSPDVDVNLSPQKDDIVENSETEENEIDYLDMPCLSIVTDVEAPSINTTQSAKASPSPKKDKQKKCSTPSPQKKVGSNEGVKSEKDTSNSPNLSKKAKKAKGESLNTVDILPDTIEFATKDLPSVLDRIENMNASSVSADAVERKGIKRAANPLLIPSAKKAKTESNTSTTNSDYGNQTNFNDTSINHNNNTRGKSANQKQANTSKRNNTTPAKKTPKKNNNFGSDPYTFVDEDEAVAETKELVEESPLNNSNKQDKSTERSPIKKSEVTPPKVTPVVTEDTQSSLKEGFKNKNEKNRSEKETATETTPRTHDTSTSETTPDKSNSSSKKHKEKHKKKKKHKDKEKKHKHKHKSKDKEKNEKEKQVITKDVKCLNEDKNETMPSYLESFNGPIPNLGTPMPAKIADEPNGLELLNDMPTQDSLVIPDAFTDPPRRSVVPPPLAQPITHYAPPHPSIQPNKPINEAKKSSCNVRSTTSSPSKAVGTPLTASKPSPSACGIPSSNSIPIAKSTPTKPSSESGSAMRLTHMETSTSSTKQKQTVAPAAPPFLSQHYGGQYGLSQRGWTHEPIIPPPFSFSLTSGPTTTTTHSNFIMPSQQSCSKVRSSHSAVQQPAAHRSSTASRDPYTGLSLLDPYENHVTAPPPHTSSSRRHGKSSSSGSKGHVDTNLGNSIFDQAATLLPPTAHTHSFMGWPSCGLEGTQQGQQVSNQGQDQATAWAAHNMNMFAWQQMAHPSAPGASHMSERMAPTFAAPFGIPPHAGHFPPHSLS</sequence>
<dbReference type="EMBL" id="CAJFCJ010000006">
    <property type="protein sequence ID" value="CAD5115310.1"/>
    <property type="molecule type" value="Genomic_DNA"/>
</dbReference>
<feature type="compositionally biased region" description="Low complexity" evidence="2">
    <location>
        <begin position="545"/>
        <end position="565"/>
    </location>
</feature>
<feature type="compositionally biased region" description="Polar residues" evidence="2">
    <location>
        <begin position="761"/>
        <end position="801"/>
    </location>
</feature>
<feature type="region of interest" description="Disordered" evidence="2">
    <location>
        <begin position="1019"/>
        <end position="1135"/>
    </location>
</feature>
<dbReference type="Gene3D" id="4.10.280.10">
    <property type="entry name" value="Helix-loop-helix DNA-binding domain"/>
    <property type="match status" value="1"/>
</dbReference>
<evidence type="ECO:0000259" key="3">
    <source>
        <dbReference type="PROSITE" id="PS50888"/>
    </source>
</evidence>
<dbReference type="Proteomes" id="UP000549394">
    <property type="component" value="Unassembled WGS sequence"/>
</dbReference>
<dbReference type="GO" id="GO:0003690">
    <property type="term" value="F:double-stranded DNA binding"/>
    <property type="evidence" value="ECO:0007669"/>
    <property type="project" value="TreeGrafter"/>
</dbReference>
<dbReference type="GO" id="GO:0000724">
    <property type="term" value="P:double-strand break repair via homologous recombination"/>
    <property type="evidence" value="ECO:0007669"/>
    <property type="project" value="TreeGrafter"/>
</dbReference>
<dbReference type="Pfam" id="PF00010">
    <property type="entry name" value="HLH"/>
    <property type="match status" value="1"/>
</dbReference>
<feature type="compositionally biased region" description="Basic and acidic residues" evidence="2">
    <location>
        <begin position="951"/>
        <end position="976"/>
    </location>
</feature>
<feature type="compositionally biased region" description="Low complexity" evidence="2">
    <location>
        <begin position="865"/>
        <end position="875"/>
    </location>
</feature>
<dbReference type="GO" id="GO:0036297">
    <property type="term" value="P:interstrand cross-link repair"/>
    <property type="evidence" value="ECO:0007669"/>
    <property type="project" value="TreeGrafter"/>
</dbReference>
<feature type="compositionally biased region" description="Polar residues" evidence="2">
    <location>
        <begin position="153"/>
        <end position="182"/>
    </location>
</feature>
<organism evidence="4 5">
    <name type="scientific">Dimorphilus gyrociliatus</name>
    <dbReference type="NCBI Taxonomy" id="2664684"/>
    <lineage>
        <taxon>Eukaryota</taxon>
        <taxon>Metazoa</taxon>
        <taxon>Spiralia</taxon>
        <taxon>Lophotrochozoa</taxon>
        <taxon>Annelida</taxon>
        <taxon>Polychaeta</taxon>
        <taxon>Polychaeta incertae sedis</taxon>
        <taxon>Dinophilidae</taxon>
        <taxon>Dimorphilus</taxon>
    </lineage>
</organism>
<feature type="compositionally biased region" description="Basic and acidic residues" evidence="2">
    <location>
        <begin position="850"/>
        <end position="864"/>
    </location>
</feature>
<gene>
    <name evidence="4" type="ORF">DGYR_LOCUS4062</name>
</gene>
<dbReference type="SUPFAM" id="SSF47459">
    <property type="entry name" value="HLH, helix-loop-helix DNA-binding domain"/>
    <property type="match status" value="1"/>
</dbReference>
<proteinExistence type="predicted"/>
<dbReference type="InterPro" id="IPR011598">
    <property type="entry name" value="bHLH_dom"/>
</dbReference>